<dbReference type="EMBL" id="UINC01176887">
    <property type="protein sequence ID" value="SVD84233.1"/>
    <property type="molecule type" value="Genomic_DNA"/>
</dbReference>
<reference evidence="1" key="1">
    <citation type="submission" date="2018-05" db="EMBL/GenBank/DDBJ databases">
        <authorList>
            <person name="Lanie J.A."/>
            <person name="Ng W.-L."/>
            <person name="Kazmierczak K.M."/>
            <person name="Andrzejewski T.M."/>
            <person name="Davidsen T.M."/>
            <person name="Wayne K.J."/>
            <person name="Tettelin H."/>
            <person name="Glass J.I."/>
            <person name="Rusch D."/>
            <person name="Podicherti R."/>
            <person name="Tsui H.-C.T."/>
            <person name="Winkler M.E."/>
        </authorList>
    </citation>
    <scope>NUCLEOTIDE SEQUENCE</scope>
</reference>
<accession>A0A382YLW2</accession>
<proteinExistence type="predicted"/>
<gene>
    <name evidence="1" type="ORF">METZ01_LOCUS437087</name>
</gene>
<evidence type="ECO:0000313" key="1">
    <source>
        <dbReference type="EMBL" id="SVD84233.1"/>
    </source>
</evidence>
<organism evidence="1">
    <name type="scientific">marine metagenome</name>
    <dbReference type="NCBI Taxonomy" id="408172"/>
    <lineage>
        <taxon>unclassified sequences</taxon>
        <taxon>metagenomes</taxon>
        <taxon>ecological metagenomes</taxon>
    </lineage>
</organism>
<name>A0A382YLW2_9ZZZZ</name>
<sequence length="164" mass="19955">HYREETIGIYFKNYKFINLLYPQSEEGHKQVLRNIKDKVWYQPQPTQLEFFGMLQQLTTDNDKSWYINTHYSMNTIDVILASRKQKLTDKNRKKLEREWDKTQSKYHSVTDRNLNISYDDLDKRQQLLFSQSLPLRQISDHCNIIIQDEIHQEFNKKIENDKQI</sequence>
<feature type="non-terminal residue" evidence="1">
    <location>
        <position position="1"/>
    </location>
</feature>
<protein>
    <submittedName>
        <fullName evidence="1">Uncharacterized protein</fullName>
    </submittedName>
</protein>
<dbReference type="AlphaFoldDB" id="A0A382YLW2"/>